<evidence type="ECO:0008006" key="3">
    <source>
        <dbReference type="Google" id="ProtNLM"/>
    </source>
</evidence>
<dbReference type="RefSeq" id="WP_092330910.1">
    <property type="nucleotide sequence ID" value="NZ_FNCP01000004.1"/>
</dbReference>
<dbReference type="EMBL" id="FNCP01000004">
    <property type="protein sequence ID" value="SDG61731.1"/>
    <property type="molecule type" value="Genomic_DNA"/>
</dbReference>
<evidence type="ECO:0000313" key="2">
    <source>
        <dbReference type="Proteomes" id="UP000198656"/>
    </source>
</evidence>
<dbReference type="AlphaFoldDB" id="A0A1G7VQ62"/>
<sequence>MGKISLDERLKREKEKLHRLVEEAINNGIPIIQDEAVMRQNRKVDALVVRLQKELGHHMRKE</sequence>
<accession>A0A1G7VQ62</accession>
<reference evidence="2" key="1">
    <citation type="submission" date="2016-10" db="EMBL/GenBank/DDBJ databases">
        <authorList>
            <person name="Varghese N."/>
            <person name="Submissions S."/>
        </authorList>
    </citation>
    <scope>NUCLEOTIDE SEQUENCE [LARGE SCALE GENOMIC DNA]</scope>
    <source>
        <strain evidence="2">DSM 8344</strain>
    </source>
</reference>
<dbReference type="Proteomes" id="UP000198656">
    <property type="component" value="Unassembled WGS sequence"/>
</dbReference>
<evidence type="ECO:0000313" key="1">
    <source>
        <dbReference type="EMBL" id="SDG61731.1"/>
    </source>
</evidence>
<name>A0A1G7VQ62_9FIRM</name>
<keyword evidence="2" id="KW-1185">Reference proteome</keyword>
<protein>
    <recommendedName>
        <fullName evidence="3">Spo0E like sporulation regulatory protein</fullName>
    </recommendedName>
</protein>
<organism evidence="1 2">
    <name type="scientific">Desulfosporosinus hippei DSM 8344</name>
    <dbReference type="NCBI Taxonomy" id="1121419"/>
    <lineage>
        <taxon>Bacteria</taxon>
        <taxon>Bacillati</taxon>
        <taxon>Bacillota</taxon>
        <taxon>Clostridia</taxon>
        <taxon>Eubacteriales</taxon>
        <taxon>Desulfitobacteriaceae</taxon>
        <taxon>Desulfosporosinus</taxon>
    </lineage>
</organism>
<dbReference type="OrthoDB" id="2086192at2"/>
<gene>
    <name evidence="1" type="ORF">SAMN05443529_104192</name>
</gene>
<proteinExistence type="predicted"/>